<comment type="cofactor">
    <cofactor evidence="1">
        <name>L-ascorbate</name>
        <dbReference type="ChEBI" id="CHEBI:38290"/>
    </cofactor>
</comment>
<evidence type="ECO:0000256" key="2">
    <source>
        <dbReference type="ARBA" id="ARBA00022723"/>
    </source>
</evidence>
<name>A0A0J9RYY7_DROSI</name>
<dbReference type="InterPro" id="IPR006620">
    <property type="entry name" value="Pro_4_hyd_alph"/>
</dbReference>
<dbReference type="KEGG" id="dsi:Dsimw501_GD14756"/>
<dbReference type="InterPro" id="IPR045054">
    <property type="entry name" value="P4HA-like"/>
</dbReference>
<dbReference type="SMART" id="SM00702">
    <property type="entry name" value="P4Hc"/>
    <property type="match status" value="1"/>
</dbReference>
<dbReference type="EMBL" id="CM002912">
    <property type="protein sequence ID" value="KMZ00410.1"/>
    <property type="molecule type" value="Genomic_DNA"/>
</dbReference>
<dbReference type="GO" id="GO:0005506">
    <property type="term" value="F:iron ion binding"/>
    <property type="evidence" value="ECO:0007669"/>
    <property type="project" value="InterPro"/>
</dbReference>
<protein>
    <recommendedName>
        <fullName evidence="8">Prolyl 4-hydroxylase alpha subunit domain-containing protein</fullName>
    </recommendedName>
</protein>
<dbReference type="Gene3D" id="1.25.40.10">
    <property type="entry name" value="Tetratricopeptide repeat domain"/>
    <property type="match status" value="1"/>
</dbReference>
<sequence>MKSFWSSFIFLLFWSPIMGDNSGEFLNVENNTVYSSIAGLLKLLKLEEIFITNIKAYTNKLAEKVKNLQAYIDSVDYEFQQSFEDREKYVGNPINAFSLVRRTHQDLPKWHNYSQQIVGIEELFALEEIIDKIPDNKDMEYSLGKMHRLEQIYDLEAIELARGRIQSKQYNFRPSIRDCVALGEHKFKREEYQRASMWFRMAIKHEPEGNAEIINSILGDPKVKLYTLYAKSMLIFGMIKSNPSMTIAEAKKISYEALSKASLADVKSLLNELLSQTDDEIVYEMNVNKTKPSDYEIGCRGQFLGRRNHVCSYNFTITEFLRLAPLKQEVLNWDPYIVIYHNVLKDDEIDKLKQHSNDNAAEVVNPIEKRIFQRINELTRLSFLNQLIVSKNGPGTQKHIKEYSKGTLLFFLNNVELGGATVFPKLKISVFPQKGSCLIWYNTPDPRSEPLECPVLQGNKWVITKKVHTMDDLCSKRKQRVTNIF</sequence>
<dbReference type="InterPro" id="IPR011990">
    <property type="entry name" value="TPR-like_helical_dom_sf"/>
</dbReference>
<dbReference type="Proteomes" id="UP000035880">
    <property type="component" value="Chromosome 3L"/>
</dbReference>
<dbReference type="GO" id="GO:0005783">
    <property type="term" value="C:endoplasmic reticulum"/>
    <property type="evidence" value="ECO:0007669"/>
    <property type="project" value="InterPro"/>
</dbReference>
<keyword evidence="7" id="KW-0732">Signal</keyword>
<dbReference type="Gene3D" id="2.60.120.620">
    <property type="entry name" value="q2cbj1_9rhob like domain"/>
    <property type="match status" value="1"/>
</dbReference>
<dbReference type="AlphaFoldDB" id="A0A0J9RYY7"/>
<feature type="domain" description="Prolyl 4-hydroxylase alpha subunit" evidence="8">
    <location>
        <begin position="335"/>
        <end position="468"/>
    </location>
</feature>
<reference evidence="9" key="1">
    <citation type="journal article" date="2013" name="Genome Res.">
        <title>A second-generation assembly of the Drosophila simulans genome provides new insights into patterns of lineage-specific divergence.</title>
        <authorList>
            <person name="Hu T.T."/>
            <person name="Eisen M.B."/>
            <person name="Thornton K.R."/>
            <person name="Andolfatto P."/>
        </authorList>
    </citation>
    <scope>NUCLEOTIDE SEQUENCE [LARGE SCALE GENOMIC DNA]</scope>
    <source>
        <strain evidence="9">W501</strain>
    </source>
</reference>
<dbReference type="GO" id="GO:0031418">
    <property type="term" value="F:L-ascorbic acid binding"/>
    <property type="evidence" value="ECO:0007669"/>
    <property type="project" value="UniProtKB-KW"/>
</dbReference>
<dbReference type="InterPro" id="IPR013547">
    <property type="entry name" value="P4H_N"/>
</dbReference>
<reference evidence="9" key="2">
    <citation type="submission" date="2014-06" db="EMBL/GenBank/DDBJ databases">
        <authorList>
            <person name="Hu T."/>
            <person name="Eisen M.B."/>
            <person name="Thornton K.R."/>
            <person name="Andolfatto P."/>
        </authorList>
    </citation>
    <scope>NUCLEOTIDE SEQUENCE</scope>
    <source>
        <strain evidence="9">W501</strain>
    </source>
</reference>
<dbReference type="OrthoDB" id="420380at2759"/>
<keyword evidence="2" id="KW-0479">Metal-binding</keyword>
<proteinExistence type="predicted"/>
<evidence type="ECO:0000313" key="9">
    <source>
        <dbReference type="EMBL" id="KMZ00410.1"/>
    </source>
</evidence>
<keyword evidence="4" id="KW-0223">Dioxygenase</keyword>
<dbReference type="PANTHER" id="PTHR10869">
    <property type="entry name" value="PROLYL 4-HYDROXYLASE ALPHA SUBUNIT"/>
    <property type="match status" value="1"/>
</dbReference>
<dbReference type="Pfam" id="PF08336">
    <property type="entry name" value="P4Ha_N"/>
    <property type="match status" value="1"/>
</dbReference>
<organism evidence="9">
    <name type="scientific">Drosophila simulans</name>
    <name type="common">Fruit fly</name>
    <dbReference type="NCBI Taxonomy" id="7240"/>
    <lineage>
        <taxon>Eukaryota</taxon>
        <taxon>Metazoa</taxon>
        <taxon>Ecdysozoa</taxon>
        <taxon>Arthropoda</taxon>
        <taxon>Hexapoda</taxon>
        <taxon>Insecta</taxon>
        <taxon>Pterygota</taxon>
        <taxon>Neoptera</taxon>
        <taxon>Endopterygota</taxon>
        <taxon>Diptera</taxon>
        <taxon>Brachycera</taxon>
        <taxon>Muscomorpha</taxon>
        <taxon>Ephydroidea</taxon>
        <taxon>Drosophilidae</taxon>
        <taxon>Drosophila</taxon>
        <taxon>Sophophora</taxon>
    </lineage>
</organism>
<evidence type="ECO:0000256" key="3">
    <source>
        <dbReference type="ARBA" id="ARBA00022896"/>
    </source>
</evidence>
<keyword evidence="3" id="KW-0847">Vitamin C</keyword>
<feature type="chain" id="PRO_5005321956" description="Prolyl 4-hydroxylase alpha subunit domain-containing protein" evidence="7">
    <location>
        <begin position="20"/>
        <end position="485"/>
    </location>
</feature>
<feature type="signal peptide" evidence="7">
    <location>
        <begin position="1"/>
        <end position="19"/>
    </location>
</feature>
<evidence type="ECO:0000259" key="8">
    <source>
        <dbReference type="SMART" id="SM00702"/>
    </source>
</evidence>
<keyword evidence="6" id="KW-0408">Iron</keyword>
<dbReference type="Gene3D" id="6.10.140.1460">
    <property type="match status" value="1"/>
</dbReference>
<keyword evidence="5 9" id="KW-0560">Oxidoreductase</keyword>
<evidence type="ECO:0000256" key="1">
    <source>
        <dbReference type="ARBA" id="ARBA00001961"/>
    </source>
</evidence>
<dbReference type="PANTHER" id="PTHR10869:SF244">
    <property type="entry name" value="PROLYL 4-HYDROXYLASE SUBUNIT ALPHA-2"/>
    <property type="match status" value="1"/>
</dbReference>
<evidence type="ECO:0000256" key="4">
    <source>
        <dbReference type="ARBA" id="ARBA00022964"/>
    </source>
</evidence>
<evidence type="ECO:0000256" key="7">
    <source>
        <dbReference type="SAM" id="SignalP"/>
    </source>
</evidence>
<gene>
    <name evidence="9" type="primary">Dsim\GD14756</name>
    <name evidence="9" type="ORF">Dsimw501_GD14756</name>
</gene>
<dbReference type="GO" id="GO:0004656">
    <property type="term" value="F:procollagen-proline 4-dioxygenase activity"/>
    <property type="evidence" value="ECO:0007669"/>
    <property type="project" value="InterPro"/>
</dbReference>
<dbReference type="Bgee" id="FBgn0186431">
    <property type="expression patterns" value="Expressed in male reproductive system and 2 other cell types or tissues"/>
</dbReference>
<evidence type="ECO:0000256" key="6">
    <source>
        <dbReference type="ARBA" id="ARBA00023004"/>
    </source>
</evidence>
<accession>A0A0J9RYY7</accession>
<reference evidence="9" key="3">
    <citation type="submission" date="2015-04" db="EMBL/GenBank/DDBJ databases">
        <authorList>
            <consortium name="FlyBase"/>
        </authorList>
    </citation>
    <scope>NUCLEOTIDE SEQUENCE</scope>
    <source>
        <strain evidence="9">W501</strain>
    </source>
</reference>
<evidence type="ECO:0000256" key="5">
    <source>
        <dbReference type="ARBA" id="ARBA00023002"/>
    </source>
</evidence>